<reference evidence="1 2" key="1">
    <citation type="submission" date="2017-11" db="EMBL/GenBank/DDBJ databases">
        <title>Streptomyces carmine sp. nov., a novel actinomycete isolated from Sophora alopecuroides in Xinjiang, China.</title>
        <authorList>
            <person name="Wang Y."/>
            <person name="Luo X."/>
            <person name="Wan C."/>
            <person name="Zhang L."/>
        </authorList>
    </citation>
    <scope>NUCLEOTIDE SEQUENCE [LARGE SCALE GENOMIC DNA]</scope>
    <source>
        <strain evidence="1 2">TRM SA0054</strain>
    </source>
</reference>
<name>A0A2M8LSF3_9ACTN</name>
<sequence>MPTTTPSTIPSTVRTELLDCIQVNLAVLADRYHGPDSHLVLGAVLRFRPGRLPETALPTVEPPVAQQVEECVARLGLTVREAATDLSGAGTAELAGDGGTVYAVGDAYGMPWLPYAGKRHMAHSFLVRRSGDRALVTDAYHNETRWGPAVPGRWTVGWDELPRVQSAVRFAPAAGGVPRAAPAVDVDPPSAYLAAYEQCPDPGRAVEQLTVETWLLARSRGLHAAYRDRSGGPAGPEVEAHVRQWNELAVQAFITLRRLHRGGAGTDALLTRLAAALAADSEVFGGARAAANP</sequence>
<keyword evidence="2" id="KW-1185">Reference proteome</keyword>
<gene>
    <name evidence="1" type="ORF">CUT44_24665</name>
</gene>
<evidence type="ECO:0000313" key="1">
    <source>
        <dbReference type="EMBL" id="PJE94883.1"/>
    </source>
</evidence>
<evidence type="ECO:0000313" key="2">
    <source>
        <dbReference type="Proteomes" id="UP000230407"/>
    </source>
</evidence>
<dbReference type="EMBL" id="PGGW01000067">
    <property type="protein sequence ID" value="PJE94883.1"/>
    <property type="molecule type" value="Genomic_DNA"/>
</dbReference>
<protein>
    <submittedName>
        <fullName evidence="1">Uncharacterized protein</fullName>
    </submittedName>
</protein>
<dbReference type="RefSeq" id="WP_100204139.1">
    <property type="nucleotide sequence ID" value="NZ_PGGW01000067.1"/>
</dbReference>
<proteinExistence type="predicted"/>
<accession>A0A2M8LSF3</accession>
<organism evidence="1 2">
    <name type="scientific">Streptomyces carminius</name>
    <dbReference type="NCBI Taxonomy" id="2665496"/>
    <lineage>
        <taxon>Bacteria</taxon>
        <taxon>Bacillati</taxon>
        <taxon>Actinomycetota</taxon>
        <taxon>Actinomycetes</taxon>
        <taxon>Kitasatosporales</taxon>
        <taxon>Streptomycetaceae</taxon>
        <taxon>Streptomyces</taxon>
    </lineage>
</organism>
<dbReference type="Proteomes" id="UP000230407">
    <property type="component" value="Unassembled WGS sequence"/>
</dbReference>
<dbReference type="AlphaFoldDB" id="A0A2M8LSF3"/>
<comment type="caution">
    <text evidence="1">The sequence shown here is derived from an EMBL/GenBank/DDBJ whole genome shotgun (WGS) entry which is preliminary data.</text>
</comment>